<reference evidence="2" key="1">
    <citation type="submission" date="2023-03" db="UniProtKB">
        <authorList>
            <consortium name="EnsemblPlants"/>
        </authorList>
    </citation>
    <scope>IDENTIFICATION</scope>
</reference>
<feature type="signal peptide" evidence="1">
    <location>
        <begin position="1"/>
        <end position="30"/>
    </location>
</feature>
<dbReference type="EnsemblPlants" id="MELO3C031687.2.1">
    <property type="protein sequence ID" value="MELO3C031687.2.1"/>
    <property type="gene ID" value="MELO3C031687.2"/>
</dbReference>
<sequence length="69" mass="8033">MGHQKEKPPLTNQLLHPIFLLSLSLSLSQAETRPLSPSYSPFLKITFPLYFLVLYSNRPMMGRPFEQRK</sequence>
<dbReference type="AlphaFoldDB" id="A0A9I9EC20"/>
<name>A0A9I9EC20_CUCME</name>
<evidence type="ECO:0000313" key="2">
    <source>
        <dbReference type="EnsemblPlants" id="MELO3C031687.2.1"/>
    </source>
</evidence>
<proteinExistence type="predicted"/>
<dbReference type="Gramene" id="MELO3C031687.2.1">
    <property type="protein sequence ID" value="MELO3C031687.2.1"/>
    <property type="gene ID" value="MELO3C031687.2"/>
</dbReference>
<protein>
    <submittedName>
        <fullName evidence="2">Uncharacterized protein</fullName>
    </submittedName>
</protein>
<organism evidence="2">
    <name type="scientific">Cucumis melo</name>
    <name type="common">Muskmelon</name>
    <dbReference type="NCBI Taxonomy" id="3656"/>
    <lineage>
        <taxon>Eukaryota</taxon>
        <taxon>Viridiplantae</taxon>
        <taxon>Streptophyta</taxon>
        <taxon>Embryophyta</taxon>
        <taxon>Tracheophyta</taxon>
        <taxon>Spermatophyta</taxon>
        <taxon>Magnoliopsida</taxon>
        <taxon>eudicotyledons</taxon>
        <taxon>Gunneridae</taxon>
        <taxon>Pentapetalae</taxon>
        <taxon>rosids</taxon>
        <taxon>fabids</taxon>
        <taxon>Cucurbitales</taxon>
        <taxon>Cucurbitaceae</taxon>
        <taxon>Benincaseae</taxon>
        <taxon>Cucumis</taxon>
    </lineage>
</organism>
<keyword evidence="1" id="KW-0732">Signal</keyword>
<accession>A0A9I9EC20</accession>
<evidence type="ECO:0000256" key="1">
    <source>
        <dbReference type="SAM" id="SignalP"/>
    </source>
</evidence>
<feature type="chain" id="PRO_5039953963" evidence="1">
    <location>
        <begin position="31"/>
        <end position="69"/>
    </location>
</feature>